<dbReference type="SUPFAM" id="SSF47473">
    <property type="entry name" value="EF-hand"/>
    <property type="match status" value="1"/>
</dbReference>
<evidence type="ECO:0000313" key="7">
    <source>
        <dbReference type="Proteomes" id="UP000314982"/>
    </source>
</evidence>
<evidence type="ECO:0000259" key="4">
    <source>
        <dbReference type="Pfam" id="PF00388"/>
    </source>
</evidence>
<dbReference type="Pfam" id="PF00388">
    <property type="entry name" value="PI-PLC-X"/>
    <property type="match status" value="1"/>
</dbReference>
<comment type="subcellular location">
    <subcellularLocation>
        <location evidence="1">Cytoplasm</location>
    </subcellularLocation>
</comment>
<dbReference type="InterPro" id="IPR017946">
    <property type="entry name" value="PLC-like_Pdiesterase_TIM-brl"/>
</dbReference>
<evidence type="ECO:0000256" key="3">
    <source>
        <dbReference type="ARBA" id="ARBA00023224"/>
    </source>
</evidence>
<evidence type="ECO:0000313" key="6">
    <source>
        <dbReference type="Ensembl" id="ENSHHUP00000010616.1"/>
    </source>
</evidence>
<dbReference type="Gene3D" id="1.10.238.10">
    <property type="entry name" value="EF-hand"/>
    <property type="match status" value="1"/>
</dbReference>
<reference evidence="6" key="2">
    <citation type="submission" date="2025-08" db="UniProtKB">
        <authorList>
            <consortium name="Ensembl"/>
        </authorList>
    </citation>
    <scope>IDENTIFICATION</scope>
</reference>
<evidence type="ECO:0000259" key="5">
    <source>
        <dbReference type="Pfam" id="PF09279"/>
    </source>
</evidence>
<keyword evidence="3" id="KW-0807">Transducer</keyword>
<dbReference type="PANTHER" id="PTHR10336:SF33">
    <property type="entry name" value="1-PHOSPHATIDYLINOSITOL 4,5-BISPHOSPHATE PHOSPHODIESTERASE DELTA-3"/>
    <property type="match status" value="1"/>
</dbReference>
<dbReference type="PROSITE" id="PS50007">
    <property type="entry name" value="PIPLC_X_DOMAIN"/>
    <property type="match status" value="1"/>
</dbReference>
<dbReference type="STRING" id="62062.ENSHHUP00000010616"/>
<evidence type="ECO:0008006" key="8">
    <source>
        <dbReference type="Google" id="ProtNLM"/>
    </source>
</evidence>
<dbReference type="GO" id="GO:0035556">
    <property type="term" value="P:intracellular signal transduction"/>
    <property type="evidence" value="ECO:0007669"/>
    <property type="project" value="InterPro"/>
</dbReference>
<feature type="domain" description="Phosphoinositide-specific phospholipase C EF-hand-like" evidence="5">
    <location>
        <begin position="2"/>
        <end position="79"/>
    </location>
</feature>
<dbReference type="AlphaFoldDB" id="A0A4W5KF80"/>
<dbReference type="GO" id="GO:0005886">
    <property type="term" value="C:plasma membrane"/>
    <property type="evidence" value="ECO:0007669"/>
    <property type="project" value="TreeGrafter"/>
</dbReference>
<dbReference type="InterPro" id="IPR000909">
    <property type="entry name" value="PLipase_C_PInositol-sp_X_dom"/>
</dbReference>
<dbReference type="GO" id="GO:0004435">
    <property type="term" value="F:phosphatidylinositol-4,5-bisphosphate phospholipase C activity"/>
    <property type="evidence" value="ECO:0007669"/>
    <property type="project" value="TreeGrafter"/>
</dbReference>
<feature type="domain" description="Phosphatidylinositol-specific phospholipase C X" evidence="4">
    <location>
        <begin position="88"/>
        <end position="121"/>
    </location>
</feature>
<keyword evidence="2" id="KW-0963">Cytoplasm</keyword>
<proteinExistence type="predicted"/>
<reference evidence="6" key="3">
    <citation type="submission" date="2025-09" db="UniProtKB">
        <authorList>
            <consortium name="Ensembl"/>
        </authorList>
    </citation>
    <scope>IDENTIFICATION</scope>
</reference>
<protein>
    <recommendedName>
        <fullName evidence="8">Phosphoinositide phospholipase C</fullName>
    </recommendedName>
</protein>
<dbReference type="GeneTree" id="ENSGT00940000156993"/>
<accession>A0A4W5KF80</accession>
<dbReference type="GO" id="GO:0006629">
    <property type="term" value="P:lipid metabolic process"/>
    <property type="evidence" value="ECO:0007669"/>
    <property type="project" value="InterPro"/>
</dbReference>
<dbReference type="InterPro" id="IPR001192">
    <property type="entry name" value="PI-PLC_fam"/>
</dbReference>
<dbReference type="Proteomes" id="UP000314982">
    <property type="component" value="Unassembled WGS sequence"/>
</dbReference>
<dbReference type="Pfam" id="PF09279">
    <property type="entry name" value="EF-hand_like"/>
    <property type="match status" value="1"/>
</dbReference>
<dbReference type="SUPFAM" id="SSF51695">
    <property type="entry name" value="PLC-like phosphodiesterases"/>
    <property type="match status" value="1"/>
</dbReference>
<dbReference type="PANTHER" id="PTHR10336">
    <property type="entry name" value="PHOSPHOINOSITIDE-SPECIFIC PHOSPHOLIPASE C FAMILY PROTEIN"/>
    <property type="match status" value="1"/>
</dbReference>
<organism evidence="6 7">
    <name type="scientific">Hucho hucho</name>
    <name type="common">huchen</name>
    <dbReference type="NCBI Taxonomy" id="62062"/>
    <lineage>
        <taxon>Eukaryota</taxon>
        <taxon>Metazoa</taxon>
        <taxon>Chordata</taxon>
        <taxon>Craniata</taxon>
        <taxon>Vertebrata</taxon>
        <taxon>Euteleostomi</taxon>
        <taxon>Actinopterygii</taxon>
        <taxon>Neopterygii</taxon>
        <taxon>Teleostei</taxon>
        <taxon>Protacanthopterygii</taxon>
        <taxon>Salmoniformes</taxon>
        <taxon>Salmonidae</taxon>
        <taxon>Salmoninae</taxon>
        <taxon>Hucho</taxon>
    </lineage>
</organism>
<dbReference type="GO" id="GO:0005737">
    <property type="term" value="C:cytoplasm"/>
    <property type="evidence" value="ECO:0007669"/>
    <property type="project" value="UniProtKB-SubCell"/>
</dbReference>
<dbReference type="Ensembl" id="ENSHHUT00000010955.1">
    <property type="protein sequence ID" value="ENSHHUP00000010616.1"/>
    <property type="gene ID" value="ENSHHUG00000006491.1"/>
</dbReference>
<dbReference type="InterPro" id="IPR011992">
    <property type="entry name" value="EF-hand-dom_pair"/>
</dbReference>
<sequence length="122" mass="14138">MRRPELDAVFRHYSGNGCVLSIAELRDFLGDQGEDASLIHAQSLIRTYELNNWAQKNQFMTQNGFTMYMLSLENDVFNPDHTRVHQDMTRPLAHYFISSSHNTYLTKDQVTSASSAEPYIRY</sequence>
<evidence type="ECO:0000256" key="2">
    <source>
        <dbReference type="ARBA" id="ARBA00022490"/>
    </source>
</evidence>
<dbReference type="FunFam" id="1.10.238.10:FF:000005">
    <property type="entry name" value="Phosphoinositide phospholipase C"/>
    <property type="match status" value="1"/>
</dbReference>
<name>A0A4W5KF80_9TELE</name>
<dbReference type="Gene3D" id="3.20.20.190">
    <property type="entry name" value="Phosphatidylinositol (PI) phosphodiesterase"/>
    <property type="match status" value="1"/>
</dbReference>
<evidence type="ECO:0000256" key="1">
    <source>
        <dbReference type="ARBA" id="ARBA00004496"/>
    </source>
</evidence>
<dbReference type="InterPro" id="IPR015359">
    <property type="entry name" value="PLC_EF-hand-like"/>
</dbReference>
<keyword evidence="7" id="KW-1185">Reference proteome</keyword>
<reference evidence="7" key="1">
    <citation type="submission" date="2018-06" db="EMBL/GenBank/DDBJ databases">
        <title>Genome assembly of Danube salmon.</title>
        <authorList>
            <person name="Macqueen D.J."/>
            <person name="Gundappa M.K."/>
        </authorList>
    </citation>
    <scope>NUCLEOTIDE SEQUENCE [LARGE SCALE GENOMIC DNA]</scope>
</reference>